<accession>A0AAV2D070</accession>
<dbReference type="Pfam" id="PF13966">
    <property type="entry name" value="zf-RVT"/>
    <property type="match status" value="1"/>
</dbReference>
<name>A0AAV2D070_9ROSI</name>
<evidence type="ECO:0000313" key="2">
    <source>
        <dbReference type="EMBL" id="CAL1362541.1"/>
    </source>
</evidence>
<dbReference type="AlphaFoldDB" id="A0AAV2D070"/>
<feature type="domain" description="Reverse transcriptase zinc-binding" evidence="1">
    <location>
        <begin position="24"/>
        <end position="98"/>
    </location>
</feature>
<dbReference type="EMBL" id="OZ034814">
    <property type="protein sequence ID" value="CAL1362541.1"/>
    <property type="molecule type" value="Genomic_DNA"/>
</dbReference>
<evidence type="ECO:0000313" key="3">
    <source>
        <dbReference type="Proteomes" id="UP001497516"/>
    </source>
</evidence>
<keyword evidence="3" id="KW-1185">Reference proteome</keyword>
<dbReference type="InterPro" id="IPR026960">
    <property type="entry name" value="RVT-Znf"/>
</dbReference>
<organism evidence="2 3">
    <name type="scientific">Linum trigynum</name>
    <dbReference type="NCBI Taxonomy" id="586398"/>
    <lineage>
        <taxon>Eukaryota</taxon>
        <taxon>Viridiplantae</taxon>
        <taxon>Streptophyta</taxon>
        <taxon>Embryophyta</taxon>
        <taxon>Tracheophyta</taxon>
        <taxon>Spermatophyta</taxon>
        <taxon>Magnoliopsida</taxon>
        <taxon>eudicotyledons</taxon>
        <taxon>Gunneridae</taxon>
        <taxon>Pentapetalae</taxon>
        <taxon>rosids</taxon>
        <taxon>fabids</taxon>
        <taxon>Malpighiales</taxon>
        <taxon>Linaceae</taxon>
        <taxon>Linum</taxon>
    </lineage>
</organism>
<proteinExistence type="predicted"/>
<sequence>MIAADQFQCSNQGVLWKGVKMEKYSIKQIWEAIRPRGELLPGCQLIWGQFQIPRNSLLVWLAMIDRINTLDKIKKWKTDVDETCPLCMILLESRDHIFP</sequence>
<reference evidence="2 3" key="1">
    <citation type="submission" date="2024-04" db="EMBL/GenBank/DDBJ databases">
        <authorList>
            <person name="Fracassetti M."/>
        </authorList>
    </citation>
    <scope>NUCLEOTIDE SEQUENCE [LARGE SCALE GENOMIC DNA]</scope>
</reference>
<protein>
    <recommendedName>
        <fullName evidence="1">Reverse transcriptase zinc-binding domain-containing protein</fullName>
    </recommendedName>
</protein>
<evidence type="ECO:0000259" key="1">
    <source>
        <dbReference type="Pfam" id="PF13966"/>
    </source>
</evidence>
<dbReference type="Proteomes" id="UP001497516">
    <property type="component" value="Chromosome 10"/>
</dbReference>
<gene>
    <name evidence="2" type="ORF">LTRI10_LOCUS9504</name>
</gene>